<feature type="domain" description="HYR-like" evidence="1">
    <location>
        <begin position="492"/>
        <end position="559"/>
    </location>
</feature>
<comment type="caution">
    <text evidence="2">The sequence shown here is derived from an EMBL/GenBank/DDBJ whole genome shotgun (WGS) entry which is preliminary data.</text>
</comment>
<dbReference type="AlphaFoldDB" id="A0A506PG85"/>
<feature type="domain" description="HYR-like" evidence="1">
    <location>
        <begin position="176"/>
        <end position="243"/>
    </location>
</feature>
<feature type="domain" description="HYR-like" evidence="1">
    <location>
        <begin position="97"/>
        <end position="164"/>
    </location>
</feature>
<dbReference type="InterPro" id="IPR057078">
    <property type="entry name" value="HYR-4C"/>
</dbReference>
<evidence type="ECO:0000259" key="1">
    <source>
        <dbReference type="Pfam" id="PF23237"/>
    </source>
</evidence>
<dbReference type="PANTHER" id="PTHR46343:SF2">
    <property type="entry name" value="SUSHI_VON WILLEBRAND FACTOR TYPE A_EGF_PENTRAXIN DOMAIN-CONTAINING 1"/>
    <property type="match status" value="1"/>
</dbReference>
<feature type="domain" description="HYR-like" evidence="1">
    <location>
        <begin position="334"/>
        <end position="401"/>
    </location>
</feature>
<feature type="domain" description="HYR-like" evidence="1">
    <location>
        <begin position="413"/>
        <end position="480"/>
    </location>
</feature>
<dbReference type="InterPro" id="IPR026341">
    <property type="entry name" value="T9SS_type_B"/>
</dbReference>
<dbReference type="InterPro" id="IPR013783">
    <property type="entry name" value="Ig-like_fold"/>
</dbReference>
<proteinExistence type="predicted"/>
<dbReference type="Proteomes" id="UP000317332">
    <property type="component" value="Unassembled WGS sequence"/>
</dbReference>
<dbReference type="Pfam" id="PF13585">
    <property type="entry name" value="CHU_C"/>
    <property type="match status" value="1"/>
</dbReference>
<protein>
    <submittedName>
        <fullName evidence="2">Gliding motility-associated C-terminal domain-containing protein</fullName>
    </submittedName>
</protein>
<organism evidence="2 3">
    <name type="scientific">Paucihalobacter ruber</name>
    <dbReference type="NCBI Taxonomy" id="2567861"/>
    <lineage>
        <taxon>Bacteria</taxon>
        <taxon>Pseudomonadati</taxon>
        <taxon>Bacteroidota</taxon>
        <taxon>Flavobacteriia</taxon>
        <taxon>Flavobacteriales</taxon>
        <taxon>Flavobacteriaceae</taxon>
        <taxon>Paucihalobacter</taxon>
    </lineage>
</organism>
<keyword evidence="3" id="KW-1185">Reference proteome</keyword>
<dbReference type="PANTHER" id="PTHR46343">
    <property type="entry name" value="HYR DOMAIN-CONTAINING PROTEIN"/>
    <property type="match status" value="1"/>
</dbReference>
<dbReference type="EMBL" id="VHIQ01000006">
    <property type="protein sequence ID" value="TPV32528.1"/>
    <property type="molecule type" value="Genomic_DNA"/>
</dbReference>
<reference evidence="2 3" key="1">
    <citation type="submission" date="2019-06" db="EMBL/GenBank/DDBJ databases">
        <title>Flavobacteriaceae Paucihalobacterium erythroidium CWB-1, complete genome.</title>
        <authorList>
            <person name="Wu S."/>
        </authorList>
    </citation>
    <scope>NUCLEOTIDE SEQUENCE [LARGE SCALE GENOMIC DNA]</scope>
    <source>
        <strain evidence="2 3">CWB-1</strain>
    </source>
</reference>
<dbReference type="InterPro" id="IPR043555">
    <property type="entry name" value="SRPX-like"/>
</dbReference>
<dbReference type="NCBIfam" id="TIGR04131">
    <property type="entry name" value="Bac_Flav_CTERM"/>
    <property type="match status" value="1"/>
</dbReference>
<dbReference type="Gene3D" id="2.60.40.10">
    <property type="entry name" value="Immunoglobulins"/>
    <property type="match status" value="6"/>
</dbReference>
<gene>
    <name evidence="2" type="ORF">FJ651_13290</name>
</gene>
<feature type="domain" description="HYR-like" evidence="1">
    <location>
        <begin position="650"/>
        <end position="717"/>
    </location>
</feature>
<name>A0A506PG85_9FLAO</name>
<evidence type="ECO:0000313" key="3">
    <source>
        <dbReference type="Proteomes" id="UP000317332"/>
    </source>
</evidence>
<dbReference type="RefSeq" id="WP_140991023.1">
    <property type="nucleotide sequence ID" value="NZ_VHIQ01000006.1"/>
</dbReference>
<dbReference type="OrthoDB" id="599464at2"/>
<evidence type="ECO:0000313" key="2">
    <source>
        <dbReference type="EMBL" id="TPV32528.1"/>
    </source>
</evidence>
<sequence>SQTITVQDTTAPAFVEALPADATVECDAVPTADTLTATDNCGDATVTFDETITEGACAGESVIVRTWTATDECGNETSHSQTITVQDNTAPAFVEALPADATVECDAVPTADTLTATDNCGDATVTFNETITEGACAGESTIVRTWTATDECGNETSHSQTITVQDTTAPTFVEALPADATVECDAVPTADTLTATDNCGDATVTFEEVTNEGECAGEFTVVRTWTATDECGNETSHSQTITVQDTTAPTFVEALPADATVECDAVPTAETLTATDNCGDATVTFEEVTNEGECAGEFTVVRTWTATDECGNETSHSQTITVQDTTAPAFVEALPADATVECDAVPTADTLTATDNCGDATVTFEEVTNEGECSGEFTVVRTWTATDECGNETSHSQTITVQDTTAPAFVEALPADATVECDAVPTAETLTATDNCGDATVTFEEVTNEGECAGEFTVVRIWTATDECGNETSHSQTITVQDTTAPAFVEALPADATVECDAVPTAETLTATDNCGDATVTFEEVTNEGECAGESVIVRTWTATDECGNETSHSQTITVQDTTAPTFVEALPADATVECDAVPTAETLTATDNCGDATVTFEEVTNEGECAGEFTVVRTWTATDECGNETSHSQTITVQDTTAPAFVEALPADATVECDAVPTADTLTATDNCGDATVTFEEVTNEGECSGEFTVVRTWTATDECGNETSHSQTITVQDNTAPAFVEALPADATVECDAVPTADTLTATDNCGDATVTFNETITEGACAGESTIVRTWTATDECGNETSHSQTINLVDNTAPTLTNSYEENIFVICDDIPNAPELTFEDACSTNISVIYVENSTQNDIPQNYQIIREWTVSDDCGNESIFTQTVNVSVKVEFQTIEAALCSEDLSVDLFDYLPSSTDQTGTWTVVGGNATIDGSTFDPSSVDLGDYVFRYNSNDDACFTQVLLNMNVNDDCIVLPCGLDDVVISKAVTPNNDLINDTFTVTGIEGCGFVIEVEIFNRWGAKIYENKNYQNDWGGEASKNSVGNSGIVPTGTYYYIVKLRNSGLSPITGPIYVATK</sequence>
<accession>A0A506PG85</accession>
<feature type="domain" description="HYR-like" evidence="1">
    <location>
        <begin position="255"/>
        <end position="322"/>
    </location>
</feature>
<feature type="domain" description="HYR-like" evidence="1">
    <location>
        <begin position="571"/>
        <end position="638"/>
    </location>
</feature>
<feature type="domain" description="HYR-like" evidence="1">
    <location>
        <begin position="729"/>
        <end position="795"/>
    </location>
</feature>
<feature type="domain" description="HYR-like" evidence="1">
    <location>
        <begin position="18"/>
        <end position="85"/>
    </location>
</feature>
<dbReference type="Pfam" id="PF23237">
    <property type="entry name" value="HYR_4C"/>
    <property type="match status" value="10"/>
</dbReference>
<feature type="non-terminal residue" evidence="2">
    <location>
        <position position="1"/>
    </location>
</feature>